<keyword evidence="3" id="KW-0378">Hydrolase</keyword>
<evidence type="ECO:0000313" key="11">
    <source>
        <dbReference type="Proteomes" id="UP000198984"/>
    </source>
</evidence>
<dbReference type="RefSeq" id="WP_202909313.1">
    <property type="nucleotide sequence ID" value="NZ_FOBB01000005.1"/>
</dbReference>
<dbReference type="Pfam" id="PF10566">
    <property type="entry name" value="Glyco_hydro_97"/>
    <property type="match status" value="1"/>
</dbReference>
<dbReference type="InterPro" id="IPR017853">
    <property type="entry name" value="GH"/>
</dbReference>
<evidence type="ECO:0000259" key="7">
    <source>
        <dbReference type="Pfam" id="PF10566"/>
    </source>
</evidence>
<keyword evidence="6" id="KW-0732">Signal</keyword>
<evidence type="ECO:0000313" key="10">
    <source>
        <dbReference type="EMBL" id="SEM60808.1"/>
    </source>
</evidence>
<proteinExistence type="predicted"/>
<gene>
    <name evidence="10" type="ORF">SAMN04488505_105172</name>
</gene>
<dbReference type="InterPro" id="IPR014718">
    <property type="entry name" value="GH-type_carb-bd"/>
</dbReference>
<evidence type="ECO:0000256" key="1">
    <source>
        <dbReference type="ARBA" id="ARBA00001913"/>
    </source>
</evidence>
<dbReference type="STRING" id="573321.SAMN04488505_105172"/>
<dbReference type="Pfam" id="PF14509">
    <property type="entry name" value="GH97_C"/>
    <property type="match status" value="1"/>
</dbReference>
<evidence type="ECO:0000256" key="6">
    <source>
        <dbReference type="SAM" id="SignalP"/>
    </source>
</evidence>
<feature type="domain" description="Glycosyl-hydrolase 97 catalytic" evidence="7">
    <location>
        <begin position="317"/>
        <end position="463"/>
    </location>
</feature>
<dbReference type="InterPro" id="IPR029486">
    <property type="entry name" value="GH97_N"/>
</dbReference>
<dbReference type="Proteomes" id="UP000198984">
    <property type="component" value="Unassembled WGS sequence"/>
</dbReference>
<reference evidence="10 11" key="1">
    <citation type="submission" date="2016-10" db="EMBL/GenBank/DDBJ databases">
        <authorList>
            <person name="de Groot N.N."/>
        </authorList>
    </citation>
    <scope>NUCLEOTIDE SEQUENCE [LARGE SCALE GENOMIC DNA]</scope>
    <source>
        <strain evidence="10 11">DSM 21039</strain>
    </source>
</reference>
<sequence length="665" mass="74897">MNRIIRGAARYKKSSFFVFLLFALPGLAQQYNITSPCKNITVQVSNDAGISYSIVYNDKTVILPSPLGFELENEPAMKGGFKVLSQEETTFNETWEPVIKIKHAAVVNHYNELNLLLAEKDSLMRHLRLCFRVYDDGVAFRYTLYRSGKPGNRQITGELTGFRFAGDQKAWVAEYKSGYASSQEAEFAAKALTDMHISTKAGLPLLTKVNENAWAAITEAEIDNYPGFYLGASRQADSSITLFTKLAPLPHEPEDGVKARFDDSLPTPWRVIMLAATPGKLIESEIVQNLNKPCAIADPSWIKPGMSAWDHWWSGEVKMDMPTIKTYIDYASREGWPYMLIDWQWYGPFNQPVADITKPAPQLNMPEILQYAAAKKVRCWLWLYSADVNRNNNFEKAFALYESWGIAGIKIDFMDRDDQEMVNWYHQIIKAAAAHHLLVDFHGAYKPDGITRTYPNMITREGVMGEEYYKFSNRVTPEHNTTLPFTRMLAGPMDYTPGGFLNVTQKQFKQQSPTLVSNTRCAELAKFVVYESPFMVNCEHPGNVYGQPGENFLQQVPTTWDDTQVLDGYPGEFVAIARRSGNSWFIGALNNSKGRTLKVPTGFLSAGNYQLQIWTDAKDADVDPKKVQQSTITLKAGTPLTIRMSNAGGYVAIIKPFTINSDHAK</sequence>
<keyword evidence="4" id="KW-0106">Calcium</keyword>
<name>A0A1H7ZTD7_9BACT</name>
<feature type="domain" description="Glycosyl-hydrolase 97 N-terminal" evidence="8">
    <location>
        <begin position="33"/>
        <end position="293"/>
    </location>
</feature>
<dbReference type="Gene3D" id="2.60.40.1180">
    <property type="entry name" value="Golgi alpha-mannosidase II"/>
    <property type="match status" value="1"/>
</dbReference>
<feature type="domain" description="Glycosyl-hydrolase 97 C-terminal oligomerisation" evidence="9">
    <location>
        <begin position="559"/>
        <end position="655"/>
    </location>
</feature>
<dbReference type="AlphaFoldDB" id="A0A1H7ZTD7"/>
<comment type="subunit">
    <text evidence="2">Monomer.</text>
</comment>
<dbReference type="Pfam" id="PF14508">
    <property type="entry name" value="GH97_N"/>
    <property type="match status" value="1"/>
</dbReference>
<evidence type="ECO:0000259" key="9">
    <source>
        <dbReference type="Pfam" id="PF14509"/>
    </source>
</evidence>
<dbReference type="InterPro" id="IPR029483">
    <property type="entry name" value="GH97_C"/>
</dbReference>
<organism evidence="10 11">
    <name type="scientific">Chitinophaga rupis</name>
    <dbReference type="NCBI Taxonomy" id="573321"/>
    <lineage>
        <taxon>Bacteria</taxon>
        <taxon>Pseudomonadati</taxon>
        <taxon>Bacteroidota</taxon>
        <taxon>Chitinophagia</taxon>
        <taxon>Chitinophagales</taxon>
        <taxon>Chitinophagaceae</taxon>
        <taxon>Chitinophaga</taxon>
    </lineage>
</organism>
<dbReference type="EMBL" id="FOBB01000005">
    <property type="protein sequence ID" value="SEM60808.1"/>
    <property type="molecule type" value="Genomic_DNA"/>
</dbReference>
<evidence type="ECO:0000256" key="4">
    <source>
        <dbReference type="ARBA" id="ARBA00022837"/>
    </source>
</evidence>
<comment type="cofactor">
    <cofactor evidence="1">
        <name>Ca(2+)</name>
        <dbReference type="ChEBI" id="CHEBI:29108"/>
    </cofactor>
</comment>
<dbReference type="InterPro" id="IPR052720">
    <property type="entry name" value="Glycosyl_hydrolase_97"/>
</dbReference>
<evidence type="ECO:0000256" key="5">
    <source>
        <dbReference type="ARBA" id="ARBA00023295"/>
    </source>
</evidence>
<dbReference type="Gene3D" id="2.70.98.10">
    <property type="match status" value="1"/>
</dbReference>
<accession>A0A1H7ZTD7</accession>
<evidence type="ECO:0000256" key="2">
    <source>
        <dbReference type="ARBA" id="ARBA00011245"/>
    </source>
</evidence>
<dbReference type="PANTHER" id="PTHR35803:SF2">
    <property type="entry name" value="RETAINING ALPHA-GALACTOSIDASE"/>
    <property type="match status" value="1"/>
</dbReference>
<dbReference type="GO" id="GO:0016798">
    <property type="term" value="F:hydrolase activity, acting on glycosyl bonds"/>
    <property type="evidence" value="ECO:0007669"/>
    <property type="project" value="UniProtKB-KW"/>
</dbReference>
<evidence type="ECO:0000256" key="3">
    <source>
        <dbReference type="ARBA" id="ARBA00022801"/>
    </source>
</evidence>
<evidence type="ECO:0000259" key="8">
    <source>
        <dbReference type="Pfam" id="PF14508"/>
    </source>
</evidence>
<dbReference type="InterPro" id="IPR013785">
    <property type="entry name" value="Aldolase_TIM"/>
</dbReference>
<feature type="chain" id="PRO_5011519832" evidence="6">
    <location>
        <begin position="29"/>
        <end position="665"/>
    </location>
</feature>
<protein>
    <submittedName>
        <fullName evidence="10">Alpha-glucosidase</fullName>
    </submittedName>
</protein>
<keyword evidence="11" id="KW-1185">Reference proteome</keyword>
<dbReference type="InterPro" id="IPR013780">
    <property type="entry name" value="Glyco_hydro_b"/>
</dbReference>
<dbReference type="SUPFAM" id="SSF51445">
    <property type="entry name" value="(Trans)glycosidases"/>
    <property type="match status" value="1"/>
</dbReference>
<dbReference type="PANTHER" id="PTHR35803">
    <property type="entry name" value="GLUCAN 1,4-ALPHA-GLUCOSIDASE SUSB-RELATED"/>
    <property type="match status" value="1"/>
</dbReference>
<keyword evidence="5" id="KW-0326">Glycosidase</keyword>
<dbReference type="GO" id="GO:0030246">
    <property type="term" value="F:carbohydrate binding"/>
    <property type="evidence" value="ECO:0007669"/>
    <property type="project" value="InterPro"/>
</dbReference>
<dbReference type="InterPro" id="IPR019563">
    <property type="entry name" value="GH97_catalytic"/>
</dbReference>
<feature type="signal peptide" evidence="6">
    <location>
        <begin position="1"/>
        <end position="28"/>
    </location>
</feature>
<dbReference type="Gene3D" id="3.20.20.70">
    <property type="entry name" value="Aldolase class I"/>
    <property type="match status" value="1"/>
</dbReference>